<evidence type="ECO:0000313" key="3">
    <source>
        <dbReference type="Proteomes" id="UP000799757"/>
    </source>
</evidence>
<keyword evidence="1" id="KW-0812">Transmembrane</keyword>
<name>A0A6A6WT90_9PLEO</name>
<evidence type="ECO:0000313" key="2">
    <source>
        <dbReference type="EMBL" id="KAF2787292.1"/>
    </source>
</evidence>
<keyword evidence="1" id="KW-0472">Membrane</keyword>
<dbReference type="EMBL" id="MU002337">
    <property type="protein sequence ID" value="KAF2787292.1"/>
    <property type="molecule type" value="Genomic_DNA"/>
</dbReference>
<gene>
    <name evidence="2" type="ORF">K505DRAFT_343073</name>
</gene>
<feature type="transmembrane region" description="Helical" evidence="1">
    <location>
        <begin position="139"/>
        <end position="157"/>
    </location>
</feature>
<feature type="transmembrane region" description="Helical" evidence="1">
    <location>
        <begin position="94"/>
        <end position="119"/>
    </location>
</feature>
<organism evidence="2 3">
    <name type="scientific">Melanomma pulvis-pyrius CBS 109.77</name>
    <dbReference type="NCBI Taxonomy" id="1314802"/>
    <lineage>
        <taxon>Eukaryota</taxon>
        <taxon>Fungi</taxon>
        <taxon>Dikarya</taxon>
        <taxon>Ascomycota</taxon>
        <taxon>Pezizomycotina</taxon>
        <taxon>Dothideomycetes</taxon>
        <taxon>Pleosporomycetidae</taxon>
        <taxon>Pleosporales</taxon>
        <taxon>Melanommataceae</taxon>
        <taxon>Melanomma</taxon>
    </lineage>
</organism>
<dbReference type="AlphaFoldDB" id="A0A6A6WT90"/>
<evidence type="ECO:0000256" key="1">
    <source>
        <dbReference type="SAM" id="Phobius"/>
    </source>
</evidence>
<keyword evidence="3" id="KW-1185">Reference proteome</keyword>
<reference evidence="2" key="1">
    <citation type="journal article" date="2020" name="Stud. Mycol.">
        <title>101 Dothideomycetes genomes: a test case for predicting lifestyles and emergence of pathogens.</title>
        <authorList>
            <person name="Haridas S."/>
            <person name="Albert R."/>
            <person name="Binder M."/>
            <person name="Bloem J."/>
            <person name="Labutti K."/>
            <person name="Salamov A."/>
            <person name="Andreopoulos B."/>
            <person name="Baker S."/>
            <person name="Barry K."/>
            <person name="Bills G."/>
            <person name="Bluhm B."/>
            <person name="Cannon C."/>
            <person name="Castanera R."/>
            <person name="Culley D."/>
            <person name="Daum C."/>
            <person name="Ezra D."/>
            <person name="Gonzalez J."/>
            <person name="Henrissat B."/>
            <person name="Kuo A."/>
            <person name="Liang C."/>
            <person name="Lipzen A."/>
            <person name="Lutzoni F."/>
            <person name="Magnuson J."/>
            <person name="Mondo S."/>
            <person name="Nolan M."/>
            <person name="Ohm R."/>
            <person name="Pangilinan J."/>
            <person name="Park H.-J."/>
            <person name="Ramirez L."/>
            <person name="Alfaro M."/>
            <person name="Sun H."/>
            <person name="Tritt A."/>
            <person name="Yoshinaga Y."/>
            <person name="Zwiers L.-H."/>
            <person name="Turgeon B."/>
            <person name="Goodwin S."/>
            <person name="Spatafora J."/>
            <person name="Crous P."/>
            <person name="Grigoriev I."/>
        </authorList>
    </citation>
    <scope>NUCLEOTIDE SEQUENCE</scope>
    <source>
        <strain evidence="2">CBS 109.77</strain>
    </source>
</reference>
<dbReference type="Proteomes" id="UP000799757">
    <property type="component" value="Unassembled WGS sequence"/>
</dbReference>
<sequence>MSSVTTVEWRRVPQISETSTFYAAKTQQLLYIYYYHPTQTSPGPNTMERRDEDAAAGARAVAEIMAHHALMVRWLQITEPFVKPIFHLFATLRLLFNLSLLSIPMMWLSCIIVSMLLWPNIPPYLPDLPIEHLEAVVRAAAWILWAVLLPFAHYRYFGWIVPTAL</sequence>
<keyword evidence="1" id="KW-1133">Transmembrane helix</keyword>
<proteinExistence type="predicted"/>
<protein>
    <submittedName>
        <fullName evidence="2">Uncharacterized protein</fullName>
    </submittedName>
</protein>
<accession>A0A6A6WT90</accession>